<dbReference type="RefSeq" id="WP_097650470.1">
    <property type="nucleotide sequence ID" value="NZ_LYXE01000011.1"/>
</dbReference>
<dbReference type="AlphaFoldDB" id="A0A2H3L7M7"/>
<keyword evidence="1" id="KW-1133">Transmembrane helix</keyword>
<name>A0A2H3L7M7_9CHLR</name>
<dbReference type="Proteomes" id="UP000220922">
    <property type="component" value="Unassembled WGS sequence"/>
</dbReference>
<dbReference type="OrthoDB" id="9852212at2"/>
<evidence type="ECO:0000313" key="2">
    <source>
        <dbReference type="EMBL" id="PDW01187.1"/>
    </source>
</evidence>
<gene>
    <name evidence="2" type="ORF">A9Q02_22825</name>
</gene>
<dbReference type="EMBL" id="LYXE01000011">
    <property type="protein sequence ID" value="PDW01187.1"/>
    <property type="molecule type" value="Genomic_DNA"/>
</dbReference>
<comment type="caution">
    <text evidence="2">The sequence shown here is derived from an EMBL/GenBank/DDBJ whole genome shotgun (WGS) entry which is preliminary data.</text>
</comment>
<accession>A0A2H3L7M7</accession>
<feature type="transmembrane region" description="Helical" evidence="1">
    <location>
        <begin position="102"/>
        <end position="123"/>
    </location>
</feature>
<feature type="transmembrane region" description="Helical" evidence="1">
    <location>
        <begin position="143"/>
        <end position="166"/>
    </location>
</feature>
<keyword evidence="1" id="KW-0812">Transmembrane</keyword>
<evidence type="ECO:0000313" key="3">
    <source>
        <dbReference type="Proteomes" id="UP000220922"/>
    </source>
</evidence>
<evidence type="ECO:0000256" key="1">
    <source>
        <dbReference type="SAM" id="Phobius"/>
    </source>
</evidence>
<keyword evidence="1" id="KW-0472">Membrane</keyword>
<reference evidence="2 3" key="1">
    <citation type="submission" date="2016-05" db="EMBL/GenBank/DDBJ databases">
        <authorList>
            <person name="Lavstsen T."/>
            <person name="Jespersen J.S."/>
        </authorList>
    </citation>
    <scope>NUCLEOTIDE SEQUENCE [LARGE SCALE GENOMIC DNA]</scope>
    <source>
        <strain evidence="2 3">B7-9</strain>
    </source>
</reference>
<protein>
    <submittedName>
        <fullName evidence="2">Uncharacterized protein</fullName>
    </submittedName>
</protein>
<organism evidence="2 3">
    <name type="scientific">Candidatus Chloroploca asiatica</name>
    <dbReference type="NCBI Taxonomy" id="1506545"/>
    <lineage>
        <taxon>Bacteria</taxon>
        <taxon>Bacillati</taxon>
        <taxon>Chloroflexota</taxon>
        <taxon>Chloroflexia</taxon>
        <taxon>Chloroflexales</taxon>
        <taxon>Chloroflexineae</taxon>
        <taxon>Oscillochloridaceae</taxon>
        <taxon>Candidatus Chloroploca</taxon>
    </lineage>
</organism>
<sequence length="359" mass="40471">MYHTIFAPLTRRQHRRIVRLLALALLPLLLVTSTGYGAERLPVTVAVARSVRRIRCRRRHFHPVAPTLRGAGAVLRRTLPPVLCQTSLLLLLLLGTRPPTALLGLASLPLVRWLLTLTVLVWPQWAQRPSGRWLRQTLADLHLAMLLALGGLLLGQLLGLTGGALLGTAATSRPPKPKASGRVLDDGTYEVILGDQFAIRHRPVDEFDRRMFLLFLRDIHLVAHPGQRPFLCQTWLAGWFDTLQELLSRWEDYHEAGDWQRLMSRRDGPLLPRAQQQAIVQCWARHLWWSVAEVQAAAQAQGLRLSEHAITQLGQESGLLAARRVLRERFQLGPELLRPKDGWLVTHVKCQLDLPPGVN</sequence>
<proteinExistence type="predicted"/>
<keyword evidence="3" id="KW-1185">Reference proteome</keyword>